<dbReference type="InterPro" id="IPR003772">
    <property type="entry name" value="YceD"/>
</dbReference>
<proteinExistence type="predicted"/>
<dbReference type="PANTHER" id="PTHR34374">
    <property type="entry name" value="LARGE RIBOSOMAL RNA SUBUNIT ACCUMULATION PROTEIN YCED HOMOLOG 1, CHLOROPLASTIC"/>
    <property type="match status" value="1"/>
</dbReference>
<dbReference type="PANTHER" id="PTHR34374:SF1">
    <property type="entry name" value="LARGE RIBOSOMAL RNA SUBUNIT ACCUMULATION PROTEIN YCED HOMOLOG 1, CHLOROPLASTIC"/>
    <property type="match status" value="1"/>
</dbReference>
<name>A0A382UX06_9ZZZZ</name>
<protein>
    <recommendedName>
        <fullName evidence="2">Metal-binding protein</fullName>
    </recommendedName>
</protein>
<sequence>MQYNVAQLLKGPIGESSYHNIEEIFTEEERITDRVSGPVQMVRTHQGVLVNAELDIQTTLICGRCLGEFSWPSTLYIEEEFFPILDLHTGWQMPPPSDDEDNQRIDTDNVLDLTEIMRQYVIADTPMKPLCQANCLGLCLVCGNNLNLGECNCSDAEVDPRWGALADLLKSQKG</sequence>
<gene>
    <name evidence="1" type="ORF">METZ01_LOCUS391650</name>
</gene>
<dbReference type="AlphaFoldDB" id="A0A382UX06"/>
<reference evidence="1" key="1">
    <citation type="submission" date="2018-05" db="EMBL/GenBank/DDBJ databases">
        <authorList>
            <person name="Lanie J.A."/>
            <person name="Ng W.-L."/>
            <person name="Kazmierczak K.M."/>
            <person name="Andrzejewski T.M."/>
            <person name="Davidsen T.M."/>
            <person name="Wayne K.J."/>
            <person name="Tettelin H."/>
            <person name="Glass J.I."/>
            <person name="Rusch D."/>
            <person name="Podicherti R."/>
            <person name="Tsui H.-C.T."/>
            <person name="Winkler M.E."/>
        </authorList>
    </citation>
    <scope>NUCLEOTIDE SEQUENCE</scope>
</reference>
<evidence type="ECO:0000313" key="1">
    <source>
        <dbReference type="EMBL" id="SVD38796.1"/>
    </source>
</evidence>
<accession>A0A382UX06</accession>
<dbReference type="EMBL" id="UINC01147457">
    <property type="protein sequence ID" value="SVD38796.1"/>
    <property type="molecule type" value="Genomic_DNA"/>
</dbReference>
<dbReference type="Pfam" id="PF02620">
    <property type="entry name" value="YceD"/>
    <property type="match status" value="1"/>
</dbReference>
<organism evidence="1">
    <name type="scientific">marine metagenome</name>
    <dbReference type="NCBI Taxonomy" id="408172"/>
    <lineage>
        <taxon>unclassified sequences</taxon>
        <taxon>metagenomes</taxon>
        <taxon>ecological metagenomes</taxon>
    </lineage>
</organism>
<evidence type="ECO:0008006" key="2">
    <source>
        <dbReference type="Google" id="ProtNLM"/>
    </source>
</evidence>